<keyword evidence="2" id="KW-0812">Transmembrane</keyword>
<name>A0A8J3DUN4_9BACL</name>
<comment type="caution">
    <text evidence="3">The sequence shown here is derived from an EMBL/GenBank/DDBJ whole genome shotgun (WGS) entry which is preliminary data.</text>
</comment>
<protein>
    <recommendedName>
        <fullName evidence="5">MotA/TolQ/ExbB proton channel domain-containing protein</fullName>
    </recommendedName>
</protein>
<dbReference type="EMBL" id="BMIR01000009">
    <property type="protein sequence ID" value="GGE43173.1"/>
    <property type="molecule type" value="Genomic_DNA"/>
</dbReference>
<feature type="transmembrane region" description="Helical" evidence="2">
    <location>
        <begin position="109"/>
        <end position="129"/>
    </location>
</feature>
<dbReference type="RefSeq" id="WP_188693738.1">
    <property type="nucleotide sequence ID" value="NZ_BMIR01000009.1"/>
</dbReference>
<dbReference type="Proteomes" id="UP000628775">
    <property type="component" value="Unassembled WGS sequence"/>
</dbReference>
<proteinExistence type="predicted"/>
<evidence type="ECO:0000313" key="4">
    <source>
        <dbReference type="Proteomes" id="UP000628775"/>
    </source>
</evidence>
<dbReference type="AlphaFoldDB" id="A0A8J3DUN4"/>
<reference evidence="3" key="1">
    <citation type="journal article" date="2014" name="Int. J. Syst. Evol. Microbiol.">
        <title>Complete genome sequence of Corynebacterium casei LMG S-19264T (=DSM 44701T), isolated from a smear-ripened cheese.</title>
        <authorList>
            <consortium name="US DOE Joint Genome Institute (JGI-PGF)"/>
            <person name="Walter F."/>
            <person name="Albersmeier A."/>
            <person name="Kalinowski J."/>
            <person name="Ruckert C."/>
        </authorList>
    </citation>
    <scope>NUCLEOTIDE SEQUENCE</scope>
    <source>
        <strain evidence="3">CGMCC 1.15371</strain>
    </source>
</reference>
<keyword evidence="2" id="KW-0472">Membrane</keyword>
<reference evidence="3" key="2">
    <citation type="submission" date="2020-09" db="EMBL/GenBank/DDBJ databases">
        <authorList>
            <person name="Sun Q."/>
            <person name="Zhou Y."/>
        </authorList>
    </citation>
    <scope>NUCLEOTIDE SEQUENCE</scope>
    <source>
        <strain evidence="3">CGMCC 1.15371</strain>
    </source>
</reference>
<feature type="transmembrane region" description="Helical" evidence="2">
    <location>
        <begin position="6"/>
        <end position="29"/>
    </location>
</feature>
<feature type="transmembrane region" description="Helical" evidence="2">
    <location>
        <begin position="161"/>
        <end position="181"/>
    </location>
</feature>
<evidence type="ECO:0000256" key="1">
    <source>
        <dbReference type="SAM" id="Coils"/>
    </source>
</evidence>
<keyword evidence="4" id="KW-1185">Reference proteome</keyword>
<evidence type="ECO:0008006" key="5">
    <source>
        <dbReference type="Google" id="ProtNLM"/>
    </source>
</evidence>
<gene>
    <name evidence="3" type="ORF">GCM10011391_22500</name>
</gene>
<keyword evidence="1" id="KW-0175">Coiled coil</keyword>
<feature type="coiled-coil region" evidence="1">
    <location>
        <begin position="310"/>
        <end position="384"/>
    </location>
</feature>
<organism evidence="3 4">
    <name type="scientific">Pullulanibacillus camelliae</name>
    <dbReference type="NCBI Taxonomy" id="1707096"/>
    <lineage>
        <taxon>Bacteria</taxon>
        <taxon>Bacillati</taxon>
        <taxon>Bacillota</taxon>
        <taxon>Bacilli</taxon>
        <taxon>Bacillales</taxon>
        <taxon>Sporolactobacillaceae</taxon>
        <taxon>Pullulanibacillus</taxon>
    </lineage>
</organism>
<keyword evidence="2" id="KW-1133">Transmembrane helix</keyword>
<sequence>MSLTPIIVSAIALLFLIGCIAQIQVSLQLKNWLAAIQRQTQFERFDTPPAASWLRDALEAYKSYRQAGTEVNSQALIEKHLLSERIRVAGVIRTPLGNMTRMLNHLPSFTIILGVLGTFLGLTLAMFSMQGTLLTLGDGSGSGNLSVDTIISAIASPFKGMSLAFITSIAGIGTALLLNLLQAGYFSGGRSLSYLTEHLLTEGELFLDHYVETQLMTEKPKDSFEKILDRLAAKIGDSFEATIGDFSRDMVHFTERLDHSMEELQSMLHNEKERTQAFSEATLSMERSGQSFAKATQSFESSNQGMSKHIQGLQAAIEQAFKRMEAHEKRMEQTGQQAQRLLEQSDKKVETISQQFLRATEQQLENFQDKYDHASSSLQRQQEDWLYQHQDMHNRYAEATDTIANALDQLERSLYQMADKIKREIMDQIKYQNERQQQIASQTDSRQESREIIRHLEGLSRGIEALSHDMERRSSDSVRYLQEFYQLFTRMSQHLELQVQEQQRMRSTLPTRVLDS</sequence>
<accession>A0A8J3DUN4</accession>
<evidence type="ECO:0000313" key="3">
    <source>
        <dbReference type="EMBL" id="GGE43173.1"/>
    </source>
</evidence>
<evidence type="ECO:0000256" key="2">
    <source>
        <dbReference type="SAM" id="Phobius"/>
    </source>
</evidence>